<feature type="transmembrane region" description="Helical" evidence="1">
    <location>
        <begin position="31"/>
        <end position="52"/>
    </location>
</feature>
<evidence type="ECO:0000256" key="1">
    <source>
        <dbReference type="SAM" id="Phobius"/>
    </source>
</evidence>
<dbReference type="EMBL" id="CP065668">
    <property type="protein sequence ID" value="QPS09717.1"/>
    <property type="molecule type" value="Genomic_DNA"/>
</dbReference>
<organism evidence="2 3">
    <name type="scientific">Delftia acidovorans</name>
    <name type="common">Pseudomonas acidovorans</name>
    <name type="synonym">Comamonas acidovorans</name>
    <dbReference type="NCBI Taxonomy" id="80866"/>
    <lineage>
        <taxon>Bacteria</taxon>
        <taxon>Pseudomonadati</taxon>
        <taxon>Pseudomonadota</taxon>
        <taxon>Betaproteobacteria</taxon>
        <taxon>Burkholderiales</taxon>
        <taxon>Comamonadaceae</taxon>
        <taxon>Delftia</taxon>
    </lineage>
</organism>
<feature type="transmembrane region" description="Helical" evidence="1">
    <location>
        <begin position="128"/>
        <end position="150"/>
    </location>
</feature>
<keyword evidence="1" id="KW-1133">Transmembrane helix</keyword>
<name>A0A7T2W0U3_DELAC</name>
<keyword evidence="1" id="KW-0812">Transmembrane</keyword>
<feature type="transmembrane region" description="Helical" evidence="1">
    <location>
        <begin position="58"/>
        <end position="80"/>
    </location>
</feature>
<dbReference type="Proteomes" id="UP000594778">
    <property type="component" value="Chromosome"/>
</dbReference>
<proteinExistence type="predicted"/>
<protein>
    <submittedName>
        <fullName evidence="2">Uncharacterized protein</fullName>
    </submittedName>
</protein>
<dbReference type="RefSeq" id="WP_197956536.1">
    <property type="nucleotide sequence ID" value="NZ_CP065668.1"/>
</dbReference>
<dbReference type="PROSITE" id="PS51257">
    <property type="entry name" value="PROKAR_LIPOPROTEIN"/>
    <property type="match status" value="1"/>
</dbReference>
<accession>A0A7T2W0U3</accession>
<evidence type="ECO:0000313" key="3">
    <source>
        <dbReference type="Proteomes" id="UP000594778"/>
    </source>
</evidence>
<feature type="transmembrane region" description="Helical" evidence="1">
    <location>
        <begin position="92"/>
        <end position="116"/>
    </location>
</feature>
<sequence length="155" mass="16911">MEKMIPQRINSVRPDAHELQTQSFICITPSMLVACLAAPFFPAVILAVLAAARISGDSWIGLLIFPIWACSYTGFVILGLPGIFMLNKHNRLTLLNLSIYGAIAGSIPYLGISLIFSMNGPFSTDLEYIFLNSLGTIFGLGIAFIFGMIIEIKTH</sequence>
<evidence type="ECO:0000313" key="2">
    <source>
        <dbReference type="EMBL" id="QPS09717.1"/>
    </source>
</evidence>
<reference evidence="2 3" key="1">
    <citation type="submission" date="2020-12" db="EMBL/GenBank/DDBJ databases">
        <title>FDA dAtabase for Regulatory Grade micrObial Sequences (FDA-ARGOS): Supporting development and validation of Infectious Disease Dx tests.</title>
        <authorList>
            <person name="Sproer C."/>
            <person name="Gronow S."/>
            <person name="Severitt S."/>
            <person name="Schroder I."/>
            <person name="Tallon L."/>
            <person name="Sadzewicz L."/>
            <person name="Zhao X."/>
            <person name="Boylan J."/>
            <person name="Ott S."/>
            <person name="Bowen H."/>
            <person name="Vavikolanu K."/>
            <person name="Mehta A."/>
            <person name="Aluvathingal J."/>
            <person name="Nadendla S."/>
            <person name="Lowell S."/>
            <person name="Myers T."/>
            <person name="Yan Y."/>
            <person name="Sichtig H."/>
        </authorList>
    </citation>
    <scope>NUCLEOTIDE SEQUENCE [LARGE SCALE GENOMIC DNA]</scope>
    <source>
        <strain evidence="2 3">FDAARGOS_909</strain>
    </source>
</reference>
<keyword evidence="1" id="KW-0472">Membrane</keyword>
<dbReference type="AlphaFoldDB" id="A0A7T2W0U3"/>
<gene>
    <name evidence="2" type="ORF">I6G66_06790</name>
</gene>